<dbReference type="InterPro" id="IPR003731">
    <property type="entry name" value="Di-Nase_FeMo-co_biosynth"/>
</dbReference>
<gene>
    <name evidence="2" type="ORF">A2519_07935</name>
</gene>
<organism evidence="2 3">
    <name type="scientific">Candidatus Raymondbacteria bacterium RIFOXYD12_FULL_49_13</name>
    <dbReference type="NCBI Taxonomy" id="1817890"/>
    <lineage>
        <taxon>Bacteria</taxon>
        <taxon>Raymondiibacteriota</taxon>
    </lineage>
</organism>
<dbReference type="Pfam" id="PF02579">
    <property type="entry name" value="Nitro_FeMo-Co"/>
    <property type="match status" value="1"/>
</dbReference>
<feature type="domain" description="Dinitrogenase iron-molybdenum cofactor biosynthesis" evidence="1">
    <location>
        <begin position="9"/>
        <end position="96"/>
    </location>
</feature>
<dbReference type="InterPro" id="IPR036105">
    <property type="entry name" value="DiNase_FeMo-co_biosyn_sf"/>
</dbReference>
<comment type="caution">
    <text evidence="2">The sequence shown here is derived from an EMBL/GenBank/DDBJ whole genome shotgun (WGS) entry which is preliminary data.</text>
</comment>
<sequence length="127" mass="13879">MKTAFAHLENRIAPVFDTARHILIVETESGRIIKELQELLPSDPPVQKVLRLTELGVSVLVCGAISKPFNDSIISYGIQVIPFVAGDLRQVIMAWLNNGLNKGNTFAMPGCCGSGRRRFRGGCGNKQ</sequence>
<reference evidence="2 3" key="1">
    <citation type="journal article" date="2016" name="Nat. Commun.">
        <title>Thousands of microbial genomes shed light on interconnected biogeochemical processes in an aquifer system.</title>
        <authorList>
            <person name="Anantharaman K."/>
            <person name="Brown C.T."/>
            <person name="Hug L.A."/>
            <person name="Sharon I."/>
            <person name="Castelle C.J."/>
            <person name="Probst A.J."/>
            <person name="Thomas B.C."/>
            <person name="Singh A."/>
            <person name="Wilkins M.J."/>
            <person name="Karaoz U."/>
            <person name="Brodie E.L."/>
            <person name="Williams K.H."/>
            <person name="Hubbard S.S."/>
            <person name="Banfield J.F."/>
        </authorList>
    </citation>
    <scope>NUCLEOTIDE SEQUENCE [LARGE SCALE GENOMIC DNA]</scope>
</reference>
<dbReference type="EMBL" id="MFYX01000139">
    <property type="protein sequence ID" value="OGK00849.1"/>
    <property type="molecule type" value="Genomic_DNA"/>
</dbReference>
<dbReference type="AlphaFoldDB" id="A0A1F7F2G2"/>
<evidence type="ECO:0000313" key="2">
    <source>
        <dbReference type="EMBL" id="OGK00849.1"/>
    </source>
</evidence>
<dbReference type="Gene3D" id="3.30.420.130">
    <property type="entry name" value="Dinitrogenase iron-molybdenum cofactor biosynthesis domain"/>
    <property type="match status" value="1"/>
</dbReference>
<accession>A0A1F7F2G2</accession>
<dbReference type="SUPFAM" id="SSF53146">
    <property type="entry name" value="Nitrogenase accessory factor-like"/>
    <property type="match status" value="1"/>
</dbReference>
<name>A0A1F7F2G2_UNCRA</name>
<evidence type="ECO:0000313" key="3">
    <source>
        <dbReference type="Proteomes" id="UP000179243"/>
    </source>
</evidence>
<dbReference type="Proteomes" id="UP000179243">
    <property type="component" value="Unassembled WGS sequence"/>
</dbReference>
<proteinExistence type="predicted"/>
<protein>
    <recommendedName>
        <fullName evidence="1">Dinitrogenase iron-molybdenum cofactor biosynthesis domain-containing protein</fullName>
    </recommendedName>
</protein>
<evidence type="ECO:0000259" key="1">
    <source>
        <dbReference type="Pfam" id="PF02579"/>
    </source>
</evidence>